<dbReference type="EMBL" id="CM044701">
    <property type="protein sequence ID" value="KAI5680543.1"/>
    <property type="molecule type" value="Genomic_DNA"/>
</dbReference>
<reference evidence="2" key="1">
    <citation type="journal article" date="2023" name="Nat. Plants">
        <title>Single-cell RNA sequencing provides a high-resolution roadmap for understanding the multicellular compartmentation of specialized metabolism.</title>
        <authorList>
            <person name="Sun S."/>
            <person name="Shen X."/>
            <person name="Li Y."/>
            <person name="Li Y."/>
            <person name="Wang S."/>
            <person name="Li R."/>
            <person name="Zhang H."/>
            <person name="Shen G."/>
            <person name="Guo B."/>
            <person name="Wei J."/>
            <person name="Xu J."/>
            <person name="St-Pierre B."/>
            <person name="Chen S."/>
            <person name="Sun C."/>
        </authorList>
    </citation>
    <scope>NUCLEOTIDE SEQUENCE [LARGE SCALE GENOMIC DNA]</scope>
</reference>
<keyword evidence="2" id="KW-1185">Reference proteome</keyword>
<sequence length="166" mass="19153">MATRRNGRVLAARTDEAVERFLRFRPPEFYGETEQEAKNALRATFATFRLREMAKDWWLRASEAQALKINHGPGLIFKKNSKKNTYLDGFGGTTVRIGHPYQQWDSRQQLKPLQGRRWRIKRLHIGKQLLAQLQPPINVLDKDSRNLEISRDPVVNKGSGMEAGEP</sequence>
<gene>
    <name evidence="1" type="ORF">M9H77_01770</name>
</gene>
<evidence type="ECO:0000313" key="2">
    <source>
        <dbReference type="Proteomes" id="UP001060085"/>
    </source>
</evidence>
<organism evidence="1 2">
    <name type="scientific">Catharanthus roseus</name>
    <name type="common">Madagascar periwinkle</name>
    <name type="synonym">Vinca rosea</name>
    <dbReference type="NCBI Taxonomy" id="4058"/>
    <lineage>
        <taxon>Eukaryota</taxon>
        <taxon>Viridiplantae</taxon>
        <taxon>Streptophyta</taxon>
        <taxon>Embryophyta</taxon>
        <taxon>Tracheophyta</taxon>
        <taxon>Spermatophyta</taxon>
        <taxon>Magnoliopsida</taxon>
        <taxon>eudicotyledons</taxon>
        <taxon>Gunneridae</taxon>
        <taxon>Pentapetalae</taxon>
        <taxon>asterids</taxon>
        <taxon>lamiids</taxon>
        <taxon>Gentianales</taxon>
        <taxon>Apocynaceae</taxon>
        <taxon>Rauvolfioideae</taxon>
        <taxon>Vinceae</taxon>
        <taxon>Catharanthinae</taxon>
        <taxon>Catharanthus</taxon>
    </lineage>
</organism>
<comment type="caution">
    <text evidence="1">The sequence shown here is derived from an EMBL/GenBank/DDBJ whole genome shotgun (WGS) entry which is preliminary data.</text>
</comment>
<accession>A0ACC0C6F9</accession>
<name>A0ACC0C6F9_CATRO</name>
<evidence type="ECO:0000313" key="1">
    <source>
        <dbReference type="EMBL" id="KAI5680543.1"/>
    </source>
</evidence>
<dbReference type="Proteomes" id="UP001060085">
    <property type="component" value="Linkage Group LG01"/>
</dbReference>
<proteinExistence type="predicted"/>
<protein>
    <submittedName>
        <fullName evidence="1">Uncharacterized protein</fullName>
    </submittedName>
</protein>